<dbReference type="Proteomes" id="UP000326865">
    <property type="component" value="Unassembled WGS sequence"/>
</dbReference>
<dbReference type="Gene3D" id="2.60.40.790">
    <property type="match status" value="1"/>
</dbReference>
<proteinExistence type="inferred from homology"/>
<evidence type="ECO:0000313" key="4">
    <source>
        <dbReference type="EMBL" id="KAB7513931.1"/>
    </source>
</evidence>
<dbReference type="SUPFAM" id="SSF49764">
    <property type="entry name" value="HSP20-like chaperones"/>
    <property type="match status" value="1"/>
</dbReference>
<comment type="similarity">
    <text evidence="1 2">Belongs to the small heat shock protein (HSP20) family.</text>
</comment>
<comment type="caution">
    <text evidence="4">The sequence shown here is derived from an EMBL/GenBank/DDBJ whole genome shotgun (WGS) entry which is preliminary data.</text>
</comment>
<evidence type="ECO:0000256" key="2">
    <source>
        <dbReference type="RuleBase" id="RU003616"/>
    </source>
</evidence>
<dbReference type="CDD" id="cd06464">
    <property type="entry name" value="ACD_sHsps-like"/>
    <property type="match status" value="1"/>
</dbReference>
<dbReference type="PROSITE" id="PS01031">
    <property type="entry name" value="SHSP"/>
    <property type="match status" value="1"/>
</dbReference>
<organism evidence="4 5">
    <name type="scientific">Halosegnis rubeus</name>
    <dbReference type="NCBI Taxonomy" id="2212850"/>
    <lineage>
        <taxon>Archaea</taxon>
        <taxon>Methanobacteriati</taxon>
        <taxon>Methanobacteriota</taxon>
        <taxon>Stenosarchaea group</taxon>
        <taxon>Halobacteria</taxon>
        <taxon>Halobacteriales</taxon>
        <taxon>Natronomonadaceae</taxon>
        <taxon>Halosegnis</taxon>
    </lineage>
</organism>
<accession>A0A5N5U7U6</accession>
<evidence type="ECO:0000256" key="1">
    <source>
        <dbReference type="PROSITE-ProRule" id="PRU00285"/>
    </source>
</evidence>
<feature type="domain" description="SHSP" evidence="3">
    <location>
        <begin position="38"/>
        <end position="145"/>
    </location>
</feature>
<dbReference type="InterPro" id="IPR002068">
    <property type="entry name" value="A-crystallin/Hsp20_dom"/>
</dbReference>
<keyword evidence="5" id="KW-1185">Reference proteome</keyword>
<dbReference type="EMBL" id="QKKZ01000003">
    <property type="protein sequence ID" value="KAB7513931.1"/>
    <property type="molecule type" value="Genomic_DNA"/>
</dbReference>
<name>A0A5N5U7U6_9EURY</name>
<dbReference type="AlphaFoldDB" id="A0A5N5U7U6"/>
<dbReference type="Pfam" id="PF00011">
    <property type="entry name" value="HSP20"/>
    <property type="match status" value="1"/>
</dbReference>
<dbReference type="RefSeq" id="WP_152134129.1">
    <property type="nucleotide sequence ID" value="NZ_QKKZ01000003.1"/>
</dbReference>
<sequence>MSTRRSSFDIFSEMEELMERMRQSMAESVGDVRSWRPQQSAADRHGLLALEADGEDYRIVADLPGFETEDIDLRFDDGRLTLTATNEVETNDEHGAHSRSRHVSESLYIPGTIDADGIKASYQNGVLDIHLPIDDPVDSHRIDVD</sequence>
<evidence type="ECO:0000259" key="3">
    <source>
        <dbReference type="PROSITE" id="PS01031"/>
    </source>
</evidence>
<protein>
    <submittedName>
        <fullName evidence="4">Hsp20 family protein</fullName>
    </submittedName>
</protein>
<gene>
    <name evidence="4" type="ORF">DM867_09065</name>
</gene>
<reference evidence="4 5" key="1">
    <citation type="submission" date="2019-10" db="EMBL/GenBank/DDBJ databases">
        <title>Unraveling microbial dark matter from salterns through culturing: the case of the genus Halosegnis.</title>
        <authorList>
            <person name="Duran-Viseras A."/>
            <person name="Andrei A.-S."/>
            <person name="Vera-Gargallo B."/>
            <person name="Ghai R."/>
            <person name="Sanchez-Porro C."/>
            <person name="Ventosa A."/>
        </authorList>
    </citation>
    <scope>NUCLEOTIDE SEQUENCE [LARGE SCALE GENOMIC DNA]</scope>
    <source>
        <strain evidence="4 5">F18-79</strain>
    </source>
</reference>
<dbReference type="InterPro" id="IPR008978">
    <property type="entry name" value="HSP20-like_chaperone"/>
</dbReference>
<evidence type="ECO:0000313" key="5">
    <source>
        <dbReference type="Proteomes" id="UP000326865"/>
    </source>
</evidence>